<dbReference type="Pfam" id="PF13855">
    <property type="entry name" value="LRR_8"/>
    <property type="match status" value="1"/>
</dbReference>
<dbReference type="InterPro" id="IPR000372">
    <property type="entry name" value="LRRNT"/>
</dbReference>
<evidence type="ECO:0000256" key="3">
    <source>
        <dbReference type="ARBA" id="ARBA00022737"/>
    </source>
</evidence>
<dbReference type="SUPFAM" id="SSF52058">
    <property type="entry name" value="L domain-like"/>
    <property type="match status" value="1"/>
</dbReference>
<organism evidence="6 7">
    <name type="scientific">Parelaphostrongylus tenuis</name>
    <name type="common">Meningeal worm</name>
    <dbReference type="NCBI Taxonomy" id="148309"/>
    <lineage>
        <taxon>Eukaryota</taxon>
        <taxon>Metazoa</taxon>
        <taxon>Ecdysozoa</taxon>
        <taxon>Nematoda</taxon>
        <taxon>Chromadorea</taxon>
        <taxon>Rhabditida</taxon>
        <taxon>Rhabditina</taxon>
        <taxon>Rhabditomorpha</taxon>
        <taxon>Strongyloidea</taxon>
        <taxon>Metastrongylidae</taxon>
        <taxon>Parelaphostrongylus</taxon>
    </lineage>
</organism>
<evidence type="ECO:0000256" key="4">
    <source>
        <dbReference type="ARBA" id="ARBA00023180"/>
    </source>
</evidence>
<keyword evidence="4" id="KW-0325">Glycoprotein</keyword>
<evidence type="ECO:0000313" key="6">
    <source>
        <dbReference type="EMBL" id="KAJ1351150.1"/>
    </source>
</evidence>
<dbReference type="InterPro" id="IPR025875">
    <property type="entry name" value="Leu-rich_rpt_4"/>
</dbReference>
<dbReference type="GO" id="GO:0005886">
    <property type="term" value="C:plasma membrane"/>
    <property type="evidence" value="ECO:0007669"/>
    <property type="project" value="TreeGrafter"/>
</dbReference>
<dbReference type="PROSITE" id="PS51450">
    <property type="entry name" value="LRR"/>
    <property type="match status" value="1"/>
</dbReference>
<sequence length="208" mass="23230">MKCSGIGKRDTVSCADAQICPPACMCTDTIVDCRDRGLAHIPSNLPGSTSELRLEQNQITFIPSKAFHNMGGLKRLVLYGNNLTDLPIEAFHGLENLQLLLLNANQLQCIRRGTFDPLTKLNLLSLYDNQIKSISNATFHKLPKLQTLHLARNPLICDCNMVRSFSRFLKKNIGKSFNKVTYLKKWLAELQEARGIETVERGVNCQGG</sequence>
<keyword evidence="7" id="KW-1185">Reference proteome</keyword>
<dbReference type="InterPro" id="IPR001611">
    <property type="entry name" value="Leu-rich_rpt"/>
</dbReference>
<keyword evidence="1" id="KW-0433">Leucine-rich repeat</keyword>
<dbReference type="SMART" id="SM00013">
    <property type="entry name" value="LRRNT"/>
    <property type="match status" value="1"/>
</dbReference>
<comment type="caution">
    <text evidence="6">The sequence shown here is derived from an EMBL/GenBank/DDBJ whole genome shotgun (WGS) entry which is preliminary data.</text>
</comment>
<evidence type="ECO:0000256" key="2">
    <source>
        <dbReference type="ARBA" id="ARBA00022729"/>
    </source>
</evidence>
<evidence type="ECO:0000256" key="1">
    <source>
        <dbReference type="ARBA" id="ARBA00022614"/>
    </source>
</evidence>
<proteinExistence type="predicted"/>
<keyword evidence="3" id="KW-0677">Repeat</keyword>
<dbReference type="InterPro" id="IPR050541">
    <property type="entry name" value="LRR_TM_domain-containing"/>
</dbReference>
<dbReference type="Gene3D" id="3.80.10.10">
    <property type="entry name" value="Ribonuclease Inhibitor"/>
    <property type="match status" value="2"/>
</dbReference>
<dbReference type="Pfam" id="PF12799">
    <property type="entry name" value="LRR_4"/>
    <property type="match status" value="1"/>
</dbReference>
<evidence type="ECO:0000313" key="7">
    <source>
        <dbReference type="Proteomes" id="UP001196413"/>
    </source>
</evidence>
<keyword evidence="2" id="KW-0732">Signal</keyword>
<evidence type="ECO:0000259" key="5">
    <source>
        <dbReference type="SMART" id="SM00013"/>
    </source>
</evidence>
<protein>
    <submittedName>
        <fullName evidence="6">LRRNT</fullName>
    </submittedName>
</protein>
<accession>A0AAD5M2U8</accession>
<dbReference type="InterPro" id="IPR003591">
    <property type="entry name" value="Leu-rich_rpt_typical-subtyp"/>
</dbReference>
<dbReference type="EMBL" id="JAHQIW010001017">
    <property type="protein sequence ID" value="KAJ1351150.1"/>
    <property type="molecule type" value="Genomic_DNA"/>
</dbReference>
<name>A0AAD5M2U8_PARTN</name>
<dbReference type="Proteomes" id="UP001196413">
    <property type="component" value="Unassembled WGS sequence"/>
</dbReference>
<reference evidence="6" key="1">
    <citation type="submission" date="2021-06" db="EMBL/GenBank/DDBJ databases">
        <title>Parelaphostrongylus tenuis whole genome reference sequence.</title>
        <authorList>
            <person name="Garwood T.J."/>
            <person name="Larsen P.A."/>
            <person name="Fountain-Jones N.M."/>
            <person name="Garbe J.R."/>
            <person name="Macchietto M.G."/>
            <person name="Kania S.A."/>
            <person name="Gerhold R.W."/>
            <person name="Richards J.E."/>
            <person name="Wolf T.M."/>
        </authorList>
    </citation>
    <scope>NUCLEOTIDE SEQUENCE</scope>
    <source>
        <strain evidence="6">MNPRO001-30</strain>
        <tissue evidence="6">Meninges</tissue>
    </source>
</reference>
<dbReference type="Pfam" id="PF01462">
    <property type="entry name" value="LRRNT"/>
    <property type="match status" value="1"/>
</dbReference>
<feature type="domain" description="LRRNT" evidence="5">
    <location>
        <begin position="19"/>
        <end position="51"/>
    </location>
</feature>
<dbReference type="PANTHER" id="PTHR24369">
    <property type="entry name" value="ANTIGEN BSP, PUTATIVE-RELATED"/>
    <property type="match status" value="1"/>
</dbReference>
<dbReference type="AlphaFoldDB" id="A0AAD5M2U8"/>
<dbReference type="PANTHER" id="PTHR24369:SF196">
    <property type="entry name" value="RETICULON 4 RECEPTOR LIKE 1"/>
    <property type="match status" value="1"/>
</dbReference>
<gene>
    <name evidence="6" type="primary">SLT-1_1</name>
    <name evidence="6" type="ORF">KIN20_007106</name>
</gene>
<dbReference type="InterPro" id="IPR032675">
    <property type="entry name" value="LRR_dom_sf"/>
</dbReference>
<dbReference type="SMART" id="SM00369">
    <property type="entry name" value="LRR_TYP"/>
    <property type="match status" value="5"/>
</dbReference>